<name>A0A1G2FRX5_9BACT</name>
<comment type="caution">
    <text evidence="2">The sequence shown here is derived from an EMBL/GenBank/DDBJ whole genome shotgun (WGS) entry which is preliminary data.</text>
</comment>
<keyword evidence="1" id="KW-0472">Membrane</keyword>
<sequence length="130" mass="14906">MDIGNQLNKKFMQIKKPKSHSAKIHDNTDEHLILISPSILENRMRDFEVYSFARGGIGDEIALALTLLVAILTAEFKDFPPFTGASIRGAFITSFVFILAKIGFDTYKIWRNRKSRDKLLQDLYNNKENL</sequence>
<organism evidence="2 3">
    <name type="scientific">Candidatus Portnoybacteria bacterium RIFCSPLOWO2_02_FULL_39_11</name>
    <dbReference type="NCBI Taxonomy" id="1802001"/>
    <lineage>
        <taxon>Bacteria</taxon>
        <taxon>Candidatus Portnoyibacteriota</taxon>
    </lineage>
</organism>
<gene>
    <name evidence="2" type="ORF">A3B04_00360</name>
</gene>
<evidence type="ECO:0000313" key="3">
    <source>
        <dbReference type="Proteomes" id="UP000177126"/>
    </source>
</evidence>
<keyword evidence="1" id="KW-0812">Transmembrane</keyword>
<reference evidence="2 3" key="1">
    <citation type="journal article" date="2016" name="Nat. Commun.">
        <title>Thousands of microbial genomes shed light on interconnected biogeochemical processes in an aquifer system.</title>
        <authorList>
            <person name="Anantharaman K."/>
            <person name="Brown C.T."/>
            <person name="Hug L.A."/>
            <person name="Sharon I."/>
            <person name="Castelle C.J."/>
            <person name="Probst A.J."/>
            <person name="Thomas B.C."/>
            <person name="Singh A."/>
            <person name="Wilkins M.J."/>
            <person name="Karaoz U."/>
            <person name="Brodie E.L."/>
            <person name="Williams K.H."/>
            <person name="Hubbard S.S."/>
            <person name="Banfield J.F."/>
        </authorList>
    </citation>
    <scope>NUCLEOTIDE SEQUENCE [LARGE SCALE GENOMIC DNA]</scope>
</reference>
<accession>A0A1G2FRX5</accession>
<dbReference type="Proteomes" id="UP000177126">
    <property type="component" value="Unassembled WGS sequence"/>
</dbReference>
<evidence type="ECO:0000256" key="1">
    <source>
        <dbReference type="SAM" id="Phobius"/>
    </source>
</evidence>
<proteinExistence type="predicted"/>
<feature type="transmembrane region" description="Helical" evidence="1">
    <location>
        <begin position="85"/>
        <end position="104"/>
    </location>
</feature>
<dbReference type="AlphaFoldDB" id="A0A1G2FRX5"/>
<evidence type="ECO:0000313" key="2">
    <source>
        <dbReference type="EMBL" id="OGZ40557.1"/>
    </source>
</evidence>
<keyword evidence="1" id="KW-1133">Transmembrane helix</keyword>
<protein>
    <submittedName>
        <fullName evidence="2">Uncharacterized protein</fullName>
    </submittedName>
</protein>
<dbReference type="EMBL" id="MHNF01000030">
    <property type="protein sequence ID" value="OGZ40557.1"/>
    <property type="molecule type" value="Genomic_DNA"/>
</dbReference>
<feature type="transmembrane region" description="Helical" evidence="1">
    <location>
        <begin position="52"/>
        <end position="73"/>
    </location>
</feature>